<comment type="cofactor">
    <cofactor evidence="1">
        <name>FAD</name>
        <dbReference type="ChEBI" id="CHEBI:57692"/>
    </cofactor>
</comment>
<dbReference type="Pfam" id="PF07992">
    <property type="entry name" value="Pyr_redox_2"/>
    <property type="match status" value="1"/>
</dbReference>
<dbReference type="SUPFAM" id="SSF64307">
    <property type="entry name" value="SirA-like"/>
    <property type="match status" value="1"/>
</dbReference>
<dbReference type="InterPro" id="IPR050260">
    <property type="entry name" value="FAD-bd_OxRdtase"/>
</dbReference>
<dbReference type="RefSeq" id="WP_100276723.1">
    <property type="nucleotide sequence ID" value="NZ_CP018799.1"/>
</dbReference>
<reference evidence="8 9" key="1">
    <citation type="submission" date="2016-12" db="EMBL/GenBank/DDBJ databases">
        <title>Isolation and genomic insights into novel planktonic Zetaproteobacteria from stratified waters of the Chesapeake Bay.</title>
        <authorList>
            <person name="McAllister S.M."/>
            <person name="Kato S."/>
            <person name="Chan C.S."/>
            <person name="Chiu B.K."/>
            <person name="Field E.K."/>
        </authorList>
    </citation>
    <scope>NUCLEOTIDE SEQUENCE [LARGE SCALE GENOMIC DNA]</scope>
    <source>
        <strain evidence="8 9">CP-5</strain>
    </source>
</reference>
<dbReference type="Pfam" id="PF13686">
    <property type="entry name" value="DrsE_2"/>
    <property type="match status" value="1"/>
</dbReference>
<dbReference type="InterPro" id="IPR023753">
    <property type="entry name" value="FAD/NAD-binding_dom"/>
</dbReference>
<evidence type="ECO:0000313" key="8">
    <source>
        <dbReference type="EMBL" id="ATX78748.1"/>
    </source>
</evidence>
<dbReference type="PROSITE" id="PS01148">
    <property type="entry name" value="UPF0033"/>
    <property type="match status" value="1"/>
</dbReference>
<proteinExistence type="inferred from homology"/>
<dbReference type="SMART" id="SM00450">
    <property type="entry name" value="RHOD"/>
    <property type="match status" value="1"/>
</dbReference>
<dbReference type="Gene3D" id="3.40.1260.10">
    <property type="entry name" value="DsrEFH-like"/>
    <property type="match status" value="1"/>
</dbReference>
<dbReference type="SUPFAM" id="SSF52821">
    <property type="entry name" value="Rhodanese/Cell cycle control phosphatase"/>
    <property type="match status" value="1"/>
</dbReference>
<dbReference type="InterPro" id="IPR036868">
    <property type="entry name" value="TusA-like_sf"/>
</dbReference>
<accession>A0A2K8KVB5</accession>
<evidence type="ECO:0000256" key="1">
    <source>
        <dbReference type="ARBA" id="ARBA00001974"/>
    </source>
</evidence>
<dbReference type="Gene3D" id="3.30.110.40">
    <property type="entry name" value="TusA-like domain"/>
    <property type="match status" value="1"/>
</dbReference>
<evidence type="ECO:0000313" key="9">
    <source>
        <dbReference type="Proteomes" id="UP000231701"/>
    </source>
</evidence>
<dbReference type="Proteomes" id="UP000231701">
    <property type="component" value="Chromosome"/>
</dbReference>
<gene>
    <name evidence="8" type="ORF">Ga0123461_0296</name>
</gene>
<keyword evidence="4" id="KW-0274">FAD</keyword>
<name>A0A2K8KVB5_MARES</name>
<dbReference type="Gene3D" id="3.50.50.60">
    <property type="entry name" value="FAD/NAD(P)-binding domain"/>
    <property type="match status" value="2"/>
</dbReference>
<keyword evidence="5" id="KW-0560">Oxidoreductase</keyword>
<dbReference type="InterPro" id="IPR032836">
    <property type="entry name" value="DsrE2-like"/>
</dbReference>
<evidence type="ECO:0000256" key="3">
    <source>
        <dbReference type="ARBA" id="ARBA00022630"/>
    </source>
</evidence>
<dbReference type="GO" id="GO:0016491">
    <property type="term" value="F:oxidoreductase activity"/>
    <property type="evidence" value="ECO:0007669"/>
    <property type="project" value="UniProtKB-KW"/>
</dbReference>
<keyword evidence="9" id="KW-1185">Reference proteome</keyword>
<evidence type="ECO:0000256" key="4">
    <source>
        <dbReference type="ARBA" id="ARBA00022827"/>
    </source>
</evidence>
<dbReference type="InterPro" id="IPR004099">
    <property type="entry name" value="Pyr_nucl-diS_OxRdtase_dimer"/>
</dbReference>
<protein>
    <submittedName>
        <fullName evidence="8">tRNA 2-thiouridine synthesizing protein A</fullName>
        <ecNumber evidence="8">2.8.1.-</ecNumber>
    </submittedName>
</protein>
<dbReference type="Gene3D" id="3.40.250.10">
    <property type="entry name" value="Rhodanese-like domain"/>
    <property type="match status" value="1"/>
</dbReference>
<evidence type="ECO:0000259" key="7">
    <source>
        <dbReference type="PROSITE" id="PS50206"/>
    </source>
</evidence>
<dbReference type="InterPro" id="IPR027396">
    <property type="entry name" value="DsrEFH-like"/>
</dbReference>
<dbReference type="SUPFAM" id="SSF51905">
    <property type="entry name" value="FAD/NAD(P)-binding domain"/>
    <property type="match status" value="1"/>
</dbReference>
<dbReference type="Pfam" id="PF01206">
    <property type="entry name" value="TusA"/>
    <property type="match status" value="1"/>
</dbReference>
<dbReference type="SUPFAM" id="SSF55424">
    <property type="entry name" value="FAD/NAD-linked reductases, dimerisation (C-terminal) domain"/>
    <property type="match status" value="1"/>
</dbReference>
<sequence length="836" mass="90379">MKIIIVGGVAGGATAAARIRRNDETAEIVLVERGQYISFANCGLPYHISGIIEEREQLLVTSEEAFKERYRVDVRSRTEAIGIDRKARTMRLRNLATGDETDEPYDKLLLSPGAEPVRPKLPGIDSSRIFGLRNIPDLDRIMAHLKEHNPRRAVVIGGGFIGIEVAENLHDKGIFTTLVEGADQILTPLDYGMAAIVHSHMRDKNVELYLNDKVEQFEEKDDHTVVYLGSGRRLQADLVVLAIGVRPETTLARAANLELGSTGGIKVNGHLQTSDPDIYAVGDAIEVTQTISGQQVLIPLAGPANRQGRMAADNIIFGNSKVYRGTQGTSILKAFDLAAATTGLNEKQLNAAGIPFLSCITHSGSHASYYPGAKQISLKLLFTDKGQILGAQAVGADGADKRIDVIATAIHGNLKVEDLADLELAYAPPFGSAKDPINIAGYVATNILNGSHDMIEWKELRASLGAKDPEMQLIDVRTAEEFGFGSIPTARNIDVNHLRERLDELDPNKAVILFCQIGLRGYLAYRILTQHGFTQVRNLSGGYKSYSWAVEKQANPDIFDYEDIKRRSPQEVEAERSGSCAVSAAMVAPGTTGELHTLNAVGLQCPGPIMKTYKAMEALDAGELLEVTASDPAFGCDIRAWAKKTGNDLLSVKAEKGLVIVLLRKVATAPVATAAAPVEKDKLTLVVFSDDLDKVMASMIIANGALAMGKPVSLFFTFWGLDVIRRVDAPHLNKPMMDRMFSTMLPSDADHLNTISKMDMHGLGAKMIRKVMHDKGVETPGNLLHSLVEGGAQLIACQMSMDVMGIQKEELIDGVDIGGVAAFLGEAGESGTTLFI</sequence>
<dbReference type="Pfam" id="PF02852">
    <property type="entry name" value="Pyr_redox_dim"/>
    <property type="match status" value="1"/>
</dbReference>
<dbReference type="SUPFAM" id="SSF75169">
    <property type="entry name" value="DsrEFH-like"/>
    <property type="match status" value="1"/>
</dbReference>
<dbReference type="EMBL" id="CP018799">
    <property type="protein sequence ID" value="ATX78748.1"/>
    <property type="molecule type" value="Genomic_DNA"/>
</dbReference>
<keyword evidence="8" id="KW-0808">Transferase</keyword>
<dbReference type="InterPro" id="IPR016156">
    <property type="entry name" value="FAD/NAD-linked_Rdtase_dimer_sf"/>
</dbReference>
<dbReference type="AlphaFoldDB" id="A0A2K8KVB5"/>
<dbReference type="InterPro" id="IPR001455">
    <property type="entry name" value="TusA-like"/>
</dbReference>
<dbReference type="PRINTS" id="PR00368">
    <property type="entry name" value="FADPNR"/>
</dbReference>
<dbReference type="PROSITE" id="PS50206">
    <property type="entry name" value="RHODANESE_3"/>
    <property type="match status" value="1"/>
</dbReference>
<dbReference type="InterPro" id="IPR036188">
    <property type="entry name" value="FAD/NAD-bd_sf"/>
</dbReference>
<dbReference type="PANTHER" id="PTHR43429:SF1">
    <property type="entry name" value="NAD(P)H SULFUR OXIDOREDUCTASE (COA-DEPENDENT)"/>
    <property type="match status" value="1"/>
</dbReference>
<dbReference type="InterPro" id="IPR001763">
    <property type="entry name" value="Rhodanese-like_dom"/>
</dbReference>
<feature type="domain" description="Rhodanese" evidence="7">
    <location>
        <begin position="467"/>
        <end position="548"/>
    </location>
</feature>
<dbReference type="InterPro" id="IPR036873">
    <property type="entry name" value="Rhodanese-like_dom_sf"/>
</dbReference>
<dbReference type="Pfam" id="PF00581">
    <property type="entry name" value="Rhodanese"/>
    <property type="match status" value="1"/>
</dbReference>
<dbReference type="GO" id="GO:0016740">
    <property type="term" value="F:transferase activity"/>
    <property type="evidence" value="ECO:0007669"/>
    <property type="project" value="UniProtKB-KW"/>
</dbReference>
<keyword evidence="3" id="KW-0285">Flavoprotein</keyword>
<dbReference type="PRINTS" id="PR00411">
    <property type="entry name" value="PNDRDTASEI"/>
</dbReference>
<organism evidence="8 9">
    <name type="scientific">Mariprofundus aestuarium</name>
    <dbReference type="NCBI Taxonomy" id="1921086"/>
    <lineage>
        <taxon>Bacteria</taxon>
        <taxon>Pseudomonadati</taxon>
        <taxon>Pseudomonadota</taxon>
        <taxon>Candidatius Mariprofundia</taxon>
        <taxon>Mariprofundales</taxon>
        <taxon>Mariprofundaceae</taxon>
        <taxon>Mariprofundus</taxon>
    </lineage>
</organism>
<comment type="similarity">
    <text evidence="2">Belongs to the class-III pyridine nucleotide-disulfide oxidoreductase family.</text>
</comment>
<keyword evidence="6" id="KW-0676">Redox-active center</keyword>
<dbReference type="OrthoDB" id="9769238at2"/>
<dbReference type="EC" id="2.8.1.-" evidence="8"/>
<evidence type="ECO:0000256" key="2">
    <source>
        <dbReference type="ARBA" id="ARBA00009130"/>
    </source>
</evidence>
<dbReference type="KEGG" id="maes:Ga0123461_0296"/>
<evidence type="ECO:0000256" key="5">
    <source>
        <dbReference type="ARBA" id="ARBA00023002"/>
    </source>
</evidence>
<dbReference type="PANTHER" id="PTHR43429">
    <property type="entry name" value="PYRIDINE NUCLEOTIDE-DISULFIDE OXIDOREDUCTASE DOMAIN-CONTAINING"/>
    <property type="match status" value="1"/>
</dbReference>
<evidence type="ECO:0000256" key="6">
    <source>
        <dbReference type="ARBA" id="ARBA00023284"/>
    </source>
</evidence>